<accession>A0A2H0WSP0</accession>
<sequence>MPPPKQKYFFNKIKPIETVTFQMKTSLWIVFINLVNENLELARNEKYLEIRRRRIISVVVFAAACIESFINEYAQEHLSNEWESIDRLSLSDKWLVVIKLLNKKELSRKAELFKDIVWLKNFRNYLIHYKARFESLKKDQSTTNINQRLIIENAEKTFNIIKKSIKTFFELTELDPPDAVYGWKIIEDKSK</sequence>
<evidence type="ECO:0000313" key="2">
    <source>
        <dbReference type="Proteomes" id="UP000231198"/>
    </source>
</evidence>
<protein>
    <recommendedName>
        <fullName evidence="3">RiboL-PSP-HEPN domain-containing protein</fullName>
    </recommendedName>
</protein>
<comment type="caution">
    <text evidence="1">The sequence shown here is derived from an EMBL/GenBank/DDBJ whole genome shotgun (WGS) entry which is preliminary data.</text>
</comment>
<organism evidence="1 2">
    <name type="scientific">Candidatus Roizmanbacteria bacterium CG09_land_8_20_14_0_10_41_9</name>
    <dbReference type="NCBI Taxonomy" id="1974850"/>
    <lineage>
        <taxon>Bacteria</taxon>
        <taxon>Candidatus Roizmaniibacteriota</taxon>
    </lineage>
</organism>
<proteinExistence type="predicted"/>
<evidence type="ECO:0008006" key="3">
    <source>
        <dbReference type="Google" id="ProtNLM"/>
    </source>
</evidence>
<evidence type="ECO:0000313" key="1">
    <source>
        <dbReference type="EMBL" id="PIS15674.1"/>
    </source>
</evidence>
<name>A0A2H0WSP0_9BACT</name>
<reference evidence="2" key="1">
    <citation type="submission" date="2017-09" db="EMBL/GenBank/DDBJ databases">
        <title>Depth-based differentiation of microbial function through sediment-hosted aquifers and enrichment of novel symbionts in the deep terrestrial subsurface.</title>
        <authorList>
            <person name="Probst A.J."/>
            <person name="Ladd B."/>
            <person name="Jarett J.K."/>
            <person name="Geller-Mcgrath D.E."/>
            <person name="Sieber C.M.K."/>
            <person name="Emerson J.B."/>
            <person name="Anantharaman K."/>
            <person name="Thomas B.C."/>
            <person name="Malmstrom R."/>
            <person name="Stieglmeier M."/>
            <person name="Klingl A."/>
            <person name="Woyke T."/>
            <person name="Ryan C.M."/>
            <person name="Banfield J.F."/>
        </authorList>
    </citation>
    <scope>NUCLEOTIDE SEQUENCE [LARGE SCALE GENOMIC DNA]</scope>
</reference>
<dbReference type="Proteomes" id="UP000231198">
    <property type="component" value="Unassembled WGS sequence"/>
</dbReference>
<gene>
    <name evidence="1" type="ORF">COT62_02485</name>
</gene>
<dbReference type="AlphaFoldDB" id="A0A2H0WSP0"/>
<dbReference type="EMBL" id="PEZG01000056">
    <property type="protein sequence ID" value="PIS15674.1"/>
    <property type="molecule type" value="Genomic_DNA"/>
</dbReference>